<dbReference type="InterPro" id="IPR029060">
    <property type="entry name" value="PIN-like_dom_sf"/>
</dbReference>
<dbReference type="RefSeq" id="WP_123919487.1">
    <property type="nucleotide sequence ID" value="NZ_RKRA01000001.1"/>
</dbReference>
<feature type="domain" description="PIN" evidence="5">
    <location>
        <begin position="4"/>
        <end position="127"/>
    </location>
</feature>
<dbReference type="OrthoDB" id="1525146at2"/>
<dbReference type="CDD" id="cd09874">
    <property type="entry name" value="PIN_MT3492-like"/>
    <property type="match status" value="1"/>
</dbReference>
<keyword evidence="7" id="KW-1185">Reference proteome</keyword>
<dbReference type="GO" id="GO:0004518">
    <property type="term" value="F:nuclease activity"/>
    <property type="evidence" value="ECO:0007669"/>
    <property type="project" value="UniProtKB-KW"/>
</dbReference>
<protein>
    <recommendedName>
        <fullName evidence="5">PIN domain-containing protein</fullName>
    </recommendedName>
</protein>
<evidence type="ECO:0000313" key="7">
    <source>
        <dbReference type="Proteomes" id="UP000280726"/>
    </source>
</evidence>
<reference evidence="6 7" key="1">
    <citation type="submission" date="2018-11" db="EMBL/GenBank/DDBJ databases">
        <title>Sequencing the genomes of 1000 actinobacteria strains.</title>
        <authorList>
            <person name="Klenk H.-P."/>
        </authorList>
    </citation>
    <scope>NUCLEOTIDE SEQUENCE [LARGE SCALE GENOMIC DNA]</scope>
    <source>
        <strain evidence="6 7">DSM 14418</strain>
    </source>
</reference>
<dbReference type="GO" id="GO:0046872">
    <property type="term" value="F:metal ion binding"/>
    <property type="evidence" value="ECO:0007669"/>
    <property type="project" value="UniProtKB-KW"/>
</dbReference>
<evidence type="ECO:0000256" key="3">
    <source>
        <dbReference type="ARBA" id="ARBA00022801"/>
    </source>
</evidence>
<evidence type="ECO:0000256" key="1">
    <source>
        <dbReference type="ARBA" id="ARBA00022722"/>
    </source>
</evidence>
<name>A0A3N4ZAG1_9MICO</name>
<evidence type="ECO:0000259" key="5">
    <source>
        <dbReference type="Pfam" id="PF01850"/>
    </source>
</evidence>
<keyword evidence="2" id="KW-0479">Metal-binding</keyword>
<dbReference type="Proteomes" id="UP000280726">
    <property type="component" value="Unassembled WGS sequence"/>
</dbReference>
<gene>
    <name evidence="6" type="ORF">EDD32_3467</name>
</gene>
<dbReference type="Pfam" id="PF01850">
    <property type="entry name" value="PIN"/>
    <property type="match status" value="1"/>
</dbReference>
<dbReference type="EMBL" id="RKRA01000001">
    <property type="protein sequence ID" value="RPF28916.1"/>
    <property type="molecule type" value="Genomic_DNA"/>
</dbReference>
<evidence type="ECO:0000313" key="6">
    <source>
        <dbReference type="EMBL" id="RPF28916.1"/>
    </source>
</evidence>
<comment type="caution">
    <text evidence="6">The sequence shown here is derived from an EMBL/GenBank/DDBJ whole genome shotgun (WGS) entry which is preliminary data.</text>
</comment>
<evidence type="ECO:0000256" key="2">
    <source>
        <dbReference type="ARBA" id="ARBA00022723"/>
    </source>
</evidence>
<dbReference type="GO" id="GO:0016787">
    <property type="term" value="F:hydrolase activity"/>
    <property type="evidence" value="ECO:0007669"/>
    <property type="project" value="UniProtKB-KW"/>
</dbReference>
<organism evidence="6 7">
    <name type="scientific">Georgenia muralis</name>
    <dbReference type="NCBI Taxonomy" id="154117"/>
    <lineage>
        <taxon>Bacteria</taxon>
        <taxon>Bacillati</taxon>
        <taxon>Actinomycetota</taxon>
        <taxon>Actinomycetes</taxon>
        <taxon>Micrococcales</taxon>
        <taxon>Bogoriellaceae</taxon>
        <taxon>Georgenia</taxon>
    </lineage>
</organism>
<keyword evidence="4" id="KW-0460">Magnesium</keyword>
<keyword evidence="3" id="KW-0378">Hydrolase</keyword>
<keyword evidence="1" id="KW-0540">Nuclease</keyword>
<sequence length="141" mass="15362">MIGYLDTSAFVPLLVEEPTSTACRRFWDDADTLVSTRLLHVETSAALALAQRIGRLGPGQLSRCRSVLEELWEAVEVLELDVELMRAASRHAGDHALRGDDALHCAAAWLVNDTDVVAATGDRQLLRAWSDLGVATYDTTG</sequence>
<proteinExistence type="predicted"/>
<accession>A0A3N4ZAG1</accession>
<evidence type="ECO:0000256" key="4">
    <source>
        <dbReference type="ARBA" id="ARBA00022842"/>
    </source>
</evidence>
<dbReference type="Gene3D" id="3.40.50.1010">
    <property type="entry name" value="5'-nuclease"/>
    <property type="match status" value="1"/>
</dbReference>
<dbReference type="AlphaFoldDB" id="A0A3N4ZAG1"/>
<dbReference type="InterPro" id="IPR002716">
    <property type="entry name" value="PIN_dom"/>
</dbReference>
<dbReference type="SUPFAM" id="SSF88723">
    <property type="entry name" value="PIN domain-like"/>
    <property type="match status" value="1"/>
</dbReference>